<dbReference type="EMBL" id="CAUOFW020004998">
    <property type="protein sequence ID" value="CAK9168057.1"/>
    <property type="molecule type" value="Genomic_DNA"/>
</dbReference>
<dbReference type="PANTHER" id="PTHR47319:SF5">
    <property type="entry name" value="CALCIUM-BINDING EF-HAND PROTEIN"/>
    <property type="match status" value="1"/>
</dbReference>
<accession>A0ABC8TIX9</accession>
<feature type="domain" description="EF-hand" evidence="2">
    <location>
        <begin position="112"/>
        <end position="147"/>
    </location>
</feature>
<evidence type="ECO:0000256" key="1">
    <source>
        <dbReference type="ARBA" id="ARBA00022837"/>
    </source>
</evidence>
<dbReference type="AlphaFoldDB" id="A0ABC8TIX9"/>
<reference evidence="3 4" key="1">
    <citation type="submission" date="2024-02" db="EMBL/GenBank/DDBJ databases">
        <authorList>
            <person name="Vignale AGUSTIN F."/>
            <person name="Sosa J E."/>
            <person name="Modenutti C."/>
        </authorList>
    </citation>
    <scope>NUCLEOTIDE SEQUENCE [LARGE SCALE GENOMIC DNA]</scope>
</reference>
<dbReference type="SUPFAM" id="SSF47473">
    <property type="entry name" value="EF-hand"/>
    <property type="match status" value="1"/>
</dbReference>
<dbReference type="InterPro" id="IPR018247">
    <property type="entry name" value="EF_Hand_1_Ca_BS"/>
</dbReference>
<evidence type="ECO:0000313" key="3">
    <source>
        <dbReference type="EMBL" id="CAK9168057.1"/>
    </source>
</evidence>
<dbReference type="PANTHER" id="PTHR47319">
    <property type="entry name" value="CALCIUM-BINDING PROTEIN KIC"/>
    <property type="match status" value="1"/>
</dbReference>
<keyword evidence="1" id="KW-0106">Calcium</keyword>
<evidence type="ECO:0000313" key="4">
    <source>
        <dbReference type="Proteomes" id="UP001642360"/>
    </source>
</evidence>
<comment type="caution">
    <text evidence="3">The sequence shown here is derived from an EMBL/GenBank/DDBJ whole genome shotgun (WGS) entry which is preliminary data.</text>
</comment>
<organism evidence="3 4">
    <name type="scientific">Ilex paraguariensis</name>
    <name type="common">yerba mate</name>
    <dbReference type="NCBI Taxonomy" id="185542"/>
    <lineage>
        <taxon>Eukaryota</taxon>
        <taxon>Viridiplantae</taxon>
        <taxon>Streptophyta</taxon>
        <taxon>Embryophyta</taxon>
        <taxon>Tracheophyta</taxon>
        <taxon>Spermatophyta</taxon>
        <taxon>Magnoliopsida</taxon>
        <taxon>eudicotyledons</taxon>
        <taxon>Gunneridae</taxon>
        <taxon>Pentapetalae</taxon>
        <taxon>asterids</taxon>
        <taxon>campanulids</taxon>
        <taxon>Aquifoliales</taxon>
        <taxon>Aquifoliaceae</taxon>
        <taxon>Ilex</taxon>
    </lineage>
</organism>
<dbReference type="Gene3D" id="1.10.238.10">
    <property type="entry name" value="EF-hand"/>
    <property type="match status" value="1"/>
</dbReference>
<dbReference type="InterPro" id="IPR011992">
    <property type="entry name" value="EF-hand-dom_pair"/>
</dbReference>
<sequence>MKPPTNFISKIPATYAVSADLYLRCHPPDPLSSNTSLSPSPNTRKIVDHPAMASRSDIVFEDFFPSMVEKLGEEGFINELCNGFRLLMDGEKKEITFESLKKNSAVLGLQDLNDDELMCMVREGDLDGNGSLNQMEFCVLMFRLSPELMKRSKRLVIEAVMKELEGL</sequence>
<dbReference type="PROSITE" id="PS50222">
    <property type="entry name" value="EF_HAND_2"/>
    <property type="match status" value="1"/>
</dbReference>
<protein>
    <recommendedName>
        <fullName evidence="2">EF-hand domain-containing protein</fullName>
    </recommendedName>
</protein>
<dbReference type="InterPro" id="IPR044205">
    <property type="entry name" value="KIC/PBP1/KRP1"/>
</dbReference>
<dbReference type="PROSITE" id="PS00018">
    <property type="entry name" value="EF_HAND_1"/>
    <property type="match status" value="1"/>
</dbReference>
<evidence type="ECO:0000259" key="2">
    <source>
        <dbReference type="PROSITE" id="PS50222"/>
    </source>
</evidence>
<dbReference type="Pfam" id="PF13833">
    <property type="entry name" value="EF-hand_8"/>
    <property type="match status" value="1"/>
</dbReference>
<dbReference type="Proteomes" id="UP001642360">
    <property type="component" value="Unassembled WGS sequence"/>
</dbReference>
<name>A0ABC8TIX9_9AQUA</name>
<proteinExistence type="predicted"/>
<keyword evidence="4" id="KW-1185">Reference proteome</keyword>
<dbReference type="InterPro" id="IPR002048">
    <property type="entry name" value="EF_hand_dom"/>
</dbReference>
<gene>
    <name evidence="3" type="ORF">ILEXP_LOCUS37386</name>
</gene>